<feature type="domain" description="Aminotransferase class V" evidence="2">
    <location>
        <begin position="62"/>
        <end position="328"/>
    </location>
</feature>
<accession>A0A137NUT7</accession>
<dbReference type="InterPro" id="IPR015422">
    <property type="entry name" value="PyrdxlP-dep_Trfase_small"/>
</dbReference>
<dbReference type="InterPro" id="IPR015421">
    <property type="entry name" value="PyrdxlP-dep_Trfase_major"/>
</dbReference>
<sequence>MSLTNQVSELNPKLYRPQDFLISDELTHLNAGSYGVVPKYVRSARIEWLDKIESHPDLYVNDNITQLIKETIEPLADYIGANANDVVYVENTTVGVCNILESIGLKAGNVILITTVTYVGFRHTLRKFKETIGIEVVEVEFDFLSDDALVKAFEDTINQIESQGKKVKLAIIDAITSLPAIIQPYERITKLVQERGGLALVDAAHAFGHIKLNIEQLKPDFLITNIHKWGFGYRGQALLYVNPIHHEKIENMITTYGYKANTLHKKFQWPGPIDFSKWYSSKSVLDYRKSIGGDSEVYKYNHTLAVLGGEKVAQILGTKVYGERDQLGYMTNILLPVKTEVEPNFPKLLEQFILKNYDIRLRAFSFKNQYYLRLSAQLFLNLEDFEKVGNVVKEVLDSHIAEFQASSKL</sequence>
<proteinExistence type="predicted"/>
<dbReference type="PANTHER" id="PTHR43092">
    <property type="entry name" value="L-CYSTEINE DESULFHYDRASE"/>
    <property type="match status" value="1"/>
</dbReference>
<dbReference type="Gene3D" id="3.40.640.10">
    <property type="entry name" value="Type I PLP-dependent aspartate aminotransferase-like (Major domain)"/>
    <property type="match status" value="1"/>
</dbReference>
<keyword evidence="4" id="KW-1185">Reference proteome</keyword>
<keyword evidence="3" id="KW-0808">Transferase</keyword>
<keyword evidence="1" id="KW-0663">Pyridoxal phosphate</keyword>
<protein>
    <submittedName>
        <fullName evidence="3">PLP-dependent transferase</fullName>
    </submittedName>
</protein>
<dbReference type="EMBL" id="KQ964719">
    <property type="protein sequence ID" value="KXN66492.1"/>
    <property type="molecule type" value="Genomic_DNA"/>
</dbReference>
<dbReference type="STRING" id="796925.A0A137NUT7"/>
<dbReference type="Proteomes" id="UP000070444">
    <property type="component" value="Unassembled WGS sequence"/>
</dbReference>
<dbReference type="PANTHER" id="PTHR43092:SF2">
    <property type="entry name" value="HERCYNYLCYSTEINE SULFOXIDE LYASE"/>
    <property type="match status" value="1"/>
</dbReference>
<evidence type="ECO:0000256" key="1">
    <source>
        <dbReference type="ARBA" id="ARBA00022898"/>
    </source>
</evidence>
<evidence type="ECO:0000259" key="2">
    <source>
        <dbReference type="Pfam" id="PF00266"/>
    </source>
</evidence>
<gene>
    <name evidence="3" type="ORF">CONCODRAFT_53028</name>
</gene>
<organism evidence="3 4">
    <name type="scientific">Conidiobolus coronatus (strain ATCC 28846 / CBS 209.66 / NRRL 28638)</name>
    <name type="common">Delacroixia coronata</name>
    <dbReference type="NCBI Taxonomy" id="796925"/>
    <lineage>
        <taxon>Eukaryota</taxon>
        <taxon>Fungi</taxon>
        <taxon>Fungi incertae sedis</taxon>
        <taxon>Zoopagomycota</taxon>
        <taxon>Entomophthoromycotina</taxon>
        <taxon>Entomophthoromycetes</taxon>
        <taxon>Entomophthorales</taxon>
        <taxon>Ancylistaceae</taxon>
        <taxon>Conidiobolus</taxon>
    </lineage>
</organism>
<evidence type="ECO:0000313" key="4">
    <source>
        <dbReference type="Proteomes" id="UP000070444"/>
    </source>
</evidence>
<dbReference type="Pfam" id="PF00266">
    <property type="entry name" value="Aminotran_5"/>
    <property type="match status" value="1"/>
</dbReference>
<dbReference type="OMA" id="VCIFDVV"/>
<dbReference type="Gene3D" id="3.90.1150.10">
    <property type="entry name" value="Aspartate Aminotransferase, domain 1"/>
    <property type="match status" value="1"/>
</dbReference>
<dbReference type="InterPro" id="IPR000192">
    <property type="entry name" value="Aminotrans_V_dom"/>
</dbReference>
<dbReference type="SUPFAM" id="SSF53383">
    <property type="entry name" value="PLP-dependent transferases"/>
    <property type="match status" value="1"/>
</dbReference>
<dbReference type="AlphaFoldDB" id="A0A137NUT7"/>
<reference evidence="3 4" key="1">
    <citation type="journal article" date="2015" name="Genome Biol. Evol.">
        <title>Phylogenomic analyses indicate that early fungi evolved digesting cell walls of algal ancestors of land plants.</title>
        <authorList>
            <person name="Chang Y."/>
            <person name="Wang S."/>
            <person name="Sekimoto S."/>
            <person name="Aerts A.L."/>
            <person name="Choi C."/>
            <person name="Clum A."/>
            <person name="LaButti K.M."/>
            <person name="Lindquist E.A."/>
            <person name="Yee Ngan C."/>
            <person name="Ohm R.A."/>
            <person name="Salamov A.A."/>
            <person name="Grigoriev I.V."/>
            <person name="Spatafora J.W."/>
            <person name="Berbee M.L."/>
        </authorList>
    </citation>
    <scope>NUCLEOTIDE SEQUENCE [LARGE SCALE GENOMIC DNA]</scope>
    <source>
        <strain evidence="3 4">NRRL 28638</strain>
    </source>
</reference>
<name>A0A137NUT7_CONC2</name>
<evidence type="ECO:0000313" key="3">
    <source>
        <dbReference type="EMBL" id="KXN66492.1"/>
    </source>
</evidence>
<dbReference type="InterPro" id="IPR015424">
    <property type="entry name" value="PyrdxlP-dep_Trfase"/>
</dbReference>
<dbReference type="OrthoDB" id="5978656at2759"/>
<dbReference type="GO" id="GO:0016740">
    <property type="term" value="F:transferase activity"/>
    <property type="evidence" value="ECO:0007669"/>
    <property type="project" value="UniProtKB-KW"/>
</dbReference>